<keyword evidence="9" id="KW-0479">Metal-binding</keyword>
<name>A0A514D2P4_9VIRU</name>
<evidence type="ECO:0000256" key="7">
    <source>
        <dbReference type="ARBA" id="ARBA00030248"/>
    </source>
</evidence>
<dbReference type="Pfam" id="PF03431">
    <property type="entry name" value="RNA_replicase_B"/>
    <property type="match status" value="1"/>
</dbReference>
<dbReference type="GO" id="GO:0046872">
    <property type="term" value="F:metal ion binding"/>
    <property type="evidence" value="ECO:0007669"/>
    <property type="project" value="UniProtKB-KW"/>
</dbReference>
<dbReference type="GO" id="GO:0039694">
    <property type="term" value="P:viral RNA genome replication"/>
    <property type="evidence" value="ECO:0007669"/>
    <property type="project" value="InterPro"/>
</dbReference>
<dbReference type="GO" id="GO:0003968">
    <property type="term" value="F:RNA-directed RNA polymerase activity"/>
    <property type="evidence" value="ECO:0007669"/>
    <property type="project" value="UniProtKB-KW"/>
</dbReference>
<dbReference type="SUPFAM" id="SSF56672">
    <property type="entry name" value="DNA/RNA polymerases"/>
    <property type="match status" value="1"/>
</dbReference>
<reference evidence="11" key="1">
    <citation type="submission" date="2019-05" db="EMBL/GenBank/DDBJ databases">
        <title>Metatranscriptomic reconstruction reveals RNA viruses with the potential to shape carbon cycling in soil.</title>
        <authorList>
            <person name="Starr E.P."/>
            <person name="Nuccio E."/>
            <person name="Pett-Ridge J."/>
            <person name="Banfield J.F."/>
            <person name="Firestone M.K."/>
        </authorList>
    </citation>
    <scope>NUCLEOTIDE SEQUENCE</scope>
    <source>
        <strain evidence="11">H2_Rhizo_Litter_7_scaffold_338</strain>
    </source>
</reference>
<evidence type="ECO:0000256" key="5">
    <source>
        <dbReference type="ARBA" id="ARBA00022741"/>
    </source>
</evidence>
<keyword evidence="2 11" id="KW-0696">RNA-directed RNA polymerase</keyword>
<keyword evidence="3" id="KW-0808">Transferase</keyword>
<accession>A0A514D2P4</accession>
<dbReference type="InterPro" id="IPR005093">
    <property type="entry name" value="RNArep_beta"/>
</dbReference>
<dbReference type="GO" id="GO:0000166">
    <property type="term" value="F:nucleotide binding"/>
    <property type="evidence" value="ECO:0007669"/>
    <property type="project" value="UniProtKB-KW"/>
</dbReference>
<dbReference type="InterPro" id="IPR007096">
    <property type="entry name" value="RNA-dir_Rpol_cat_phage"/>
</dbReference>
<keyword evidence="6" id="KW-0693">Viral RNA replication</keyword>
<keyword evidence="5" id="KW-0547">Nucleotide-binding</keyword>
<evidence type="ECO:0000256" key="1">
    <source>
        <dbReference type="ARBA" id="ARBA00012494"/>
    </source>
</evidence>
<gene>
    <name evidence="11" type="ORF">H2RhizoLitter7338_000001</name>
</gene>
<feature type="binding site" evidence="9">
    <location>
        <position position="462"/>
    </location>
    <ligand>
        <name>Mg(2+)</name>
        <dbReference type="ChEBI" id="CHEBI:18420"/>
        <label>2</label>
    </ligand>
</feature>
<dbReference type="EC" id="2.7.7.48" evidence="1"/>
<dbReference type="PROSITE" id="PS50522">
    <property type="entry name" value="RDRP_PHAGE"/>
    <property type="match status" value="1"/>
</dbReference>
<feature type="domain" description="RdRp catalytic" evidence="10">
    <location>
        <begin position="346"/>
        <end position="494"/>
    </location>
</feature>
<feature type="binding site" evidence="9">
    <location>
        <position position="361"/>
    </location>
    <ligand>
        <name>Mg(2+)</name>
        <dbReference type="ChEBI" id="CHEBI:18420"/>
        <label>2</label>
    </ligand>
</feature>
<sequence length="667" mass="74755">MTMKSYEEYLLGLYEAMLSSIARLRPGLRVDCERDYKRLLSSVEKGGIRVFLEHLPAMGKHLDICLSQKRLTASNVAFMAPFRRRGVIPRLFKGLFLSVFDESGVLRIEPDISAIRFLRTLLSVAKKFRMSCSDSSTWSTVDGFYKIDQGVRHPTLSWDDDGFEASMAAHLSLGDVDQLAFPLLHHNVDAGEPCSIVVPDSISAIQSVADIVSAQLGRFDPLEWKSRHGPGVVSDLKQGMNKYSFPFWPDKLERVFPFADMAFHSYDEWAAYVCSKSEAELQSMKHEPPSRLAAVPKVLSKPRLIASEPVAHQWCQQTVADFLMSSVQNTAISSAISFRDQSKNGELALKASSSGSHATIDLSDASDRISCWVIERVLRRNSTLLDAVQSCRTRWIRNEIDRKSPRLYKLRKFTTMGSTVTFPMQTILFACIAIGATLVQRGQIPTIRNVRRTALEVQIFGDDIIVPSDSAAETLAALAYLGLKVNPSKTFLTGKFRESCGVDAYDGNDVTKISVLAMPVVSKPESVLSIVDTHNNFYTRGFYEVSEYLKRTVTALKRFNFFDVPVGSGSVGWFSLAGSDSNGAPHRFNRELQRLEYRVTRLRSPMIRTLTDGRSMLLQYFTEVHRPPTSKEERIGTASRSKIKLGLGWEPLPLNKLYPASRRCRAT</sequence>
<keyword evidence="4" id="KW-0548">Nucleotidyltransferase</keyword>
<protein>
    <recommendedName>
        <fullName evidence="1">RNA-directed RNA polymerase</fullName>
        <ecNumber evidence="1">2.7.7.48</ecNumber>
    </recommendedName>
    <alternativeName>
        <fullName evidence="7">RNA replicase beta chain</fullName>
    </alternativeName>
</protein>
<evidence type="ECO:0000256" key="9">
    <source>
        <dbReference type="PIRSR" id="PIRSR605093-1"/>
    </source>
</evidence>
<dbReference type="EMBL" id="MN033677">
    <property type="protein sequence ID" value="QDH87849.1"/>
    <property type="molecule type" value="Genomic_RNA"/>
</dbReference>
<feature type="binding site" evidence="9">
    <location>
        <position position="463"/>
    </location>
    <ligand>
        <name>Mg(2+)</name>
        <dbReference type="ChEBI" id="CHEBI:18420"/>
        <label>2</label>
    </ligand>
</feature>
<proteinExistence type="predicted"/>
<dbReference type="InterPro" id="IPR043502">
    <property type="entry name" value="DNA/RNA_pol_sf"/>
</dbReference>
<comment type="cofactor">
    <cofactor evidence="9">
        <name>Mg(2+)</name>
        <dbReference type="ChEBI" id="CHEBI:18420"/>
    </cofactor>
    <text evidence="9">Binds 2 Mg(2+) per subunit.</text>
</comment>
<evidence type="ECO:0000256" key="3">
    <source>
        <dbReference type="ARBA" id="ARBA00022679"/>
    </source>
</evidence>
<evidence type="ECO:0000256" key="8">
    <source>
        <dbReference type="ARBA" id="ARBA00048744"/>
    </source>
</evidence>
<evidence type="ECO:0000256" key="2">
    <source>
        <dbReference type="ARBA" id="ARBA00022484"/>
    </source>
</evidence>
<evidence type="ECO:0000259" key="10">
    <source>
        <dbReference type="PROSITE" id="PS50522"/>
    </source>
</evidence>
<evidence type="ECO:0000313" key="11">
    <source>
        <dbReference type="EMBL" id="QDH87849.1"/>
    </source>
</evidence>
<evidence type="ECO:0000256" key="4">
    <source>
        <dbReference type="ARBA" id="ARBA00022695"/>
    </source>
</evidence>
<keyword evidence="9" id="KW-0460">Magnesium</keyword>
<organism evidence="11">
    <name type="scientific">Leviviridae sp</name>
    <dbReference type="NCBI Taxonomy" id="2027243"/>
    <lineage>
        <taxon>Viruses</taxon>
        <taxon>Riboviria</taxon>
        <taxon>Orthornavirae</taxon>
        <taxon>Lenarviricota</taxon>
        <taxon>Leviviricetes</taxon>
        <taxon>Norzivirales</taxon>
        <taxon>Fiersviridae</taxon>
    </lineage>
</organism>
<evidence type="ECO:0000256" key="6">
    <source>
        <dbReference type="ARBA" id="ARBA00022953"/>
    </source>
</evidence>
<comment type="catalytic activity">
    <reaction evidence="8">
        <text>RNA(n) + a ribonucleoside 5'-triphosphate = RNA(n+1) + diphosphate</text>
        <dbReference type="Rhea" id="RHEA:21248"/>
        <dbReference type="Rhea" id="RHEA-COMP:14527"/>
        <dbReference type="Rhea" id="RHEA-COMP:17342"/>
        <dbReference type="ChEBI" id="CHEBI:33019"/>
        <dbReference type="ChEBI" id="CHEBI:61557"/>
        <dbReference type="ChEBI" id="CHEBI:140395"/>
        <dbReference type="EC" id="2.7.7.48"/>
    </reaction>
</comment>